<feature type="region of interest" description="Disordered" evidence="1">
    <location>
        <begin position="52"/>
        <end position="87"/>
    </location>
</feature>
<dbReference type="InterPro" id="IPR036779">
    <property type="entry name" value="LysM_dom_sf"/>
</dbReference>
<dbReference type="Pfam" id="PF01476">
    <property type="entry name" value="LysM"/>
    <property type="match status" value="1"/>
</dbReference>
<dbReference type="PANTHER" id="PTHR33734">
    <property type="entry name" value="LYSM DOMAIN-CONTAINING GPI-ANCHORED PROTEIN 2"/>
    <property type="match status" value="1"/>
</dbReference>
<dbReference type="PANTHER" id="PTHR33734:SF26">
    <property type="entry name" value="LYSM DOMAIN-CONTAINING PROTEIN"/>
    <property type="match status" value="1"/>
</dbReference>
<sequence length="149" mass="16102">MSDSPASSNDGDKHPANSKEAAVAKTAGFVVFSEIAMSILKTLNPFNKERNATSLSQQPVVDSIQSSPIQPIRDSAPSPSPFSEPTITKKACDYTEQRLPEYSERMIEIVKGDTLWGLSRKYGVSIDAIKEANGLTGDTIYAGKKLIIP</sequence>
<evidence type="ECO:0000313" key="3">
    <source>
        <dbReference type="EMBL" id="KAK9011881.1"/>
    </source>
</evidence>
<reference evidence="3 4" key="1">
    <citation type="journal article" date="2024" name="G3 (Bethesda)">
        <title>Genome assembly of Hibiscus sabdariffa L. provides insights into metabolisms of medicinal natural products.</title>
        <authorList>
            <person name="Kim T."/>
        </authorList>
    </citation>
    <scope>NUCLEOTIDE SEQUENCE [LARGE SCALE GENOMIC DNA]</scope>
    <source>
        <strain evidence="3">TK-2024</strain>
        <tissue evidence="3">Old leaves</tissue>
    </source>
</reference>
<evidence type="ECO:0000313" key="4">
    <source>
        <dbReference type="Proteomes" id="UP001396334"/>
    </source>
</evidence>
<feature type="domain" description="LysM" evidence="2">
    <location>
        <begin position="105"/>
        <end position="148"/>
    </location>
</feature>
<dbReference type="SMART" id="SM00257">
    <property type="entry name" value="LysM"/>
    <property type="match status" value="1"/>
</dbReference>
<comment type="caution">
    <text evidence="3">The sequence shown here is derived from an EMBL/GenBank/DDBJ whole genome shotgun (WGS) entry which is preliminary data.</text>
</comment>
<dbReference type="Proteomes" id="UP001396334">
    <property type="component" value="Unassembled WGS sequence"/>
</dbReference>
<feature type="compositionally biased region" description="Polar residues" evidence="1">
    <location>
        <begin position="52"/>
        <end position="69"/>
    </location>
</feature>
<dbReference type="SUPFAM" id="SSF54106">
    <property type="entry name" value="LysM domain"/>
    <property type="match status" value="1"/>
</dbReference>
<accession>A0ABR2RG11</accession>
<evidence type="ECO:0000259" key="2">
    <source>
        <dbReference type="PROSITE" id="PS51782"/>
    </source>
</evidence>
<organism evidence="3 4">
    <name type="scientific">Hibiscus sabdariffa</name>
    <name type="common">roselle</name>
    <dbReference type="NCBI Taxonomy" id="183260"/>
    <lineage>
        <taxon>Eukaryota</taxon>
        <taxon>Viridiplantae</taxon>
        <taxon>Streptophyta</taxon>
        <taxon>Embryophyta</taxon>
        <taxon>Tracheophyta</taxon>
        <taxon>Spermatophyta</taxon>
        <taxon>Magnoliopsida</taxon>
        <taxon>eudicotyledons</taxon>
        <taxon>Gunneridae</taxon>
        <taxon>Pentapetalae</taxon>
        <taxon>rosids</taxon>
        <taxon>malvids</taxon>
        <taxon>Malvales</taxon>
        <taxon>Malvaceae</taxon>
        <taxon>Malvoideae</taxon>
        <taxon>Hibiscus</taxon>
    </lineage>
</organism>
<proteinExistence type="predicted"/>
<feature type="region of interest" description="Disordered" evidence="1">
    <location>
        <begin position="1"/>
        <end position="20"/>
    </location>
</feature>
<protein>
    <recommendedName>
        <fullName evidence="2">LysM domain-containing protein</fullName>
    </recommendedName>
</protein>
<dbReference type="PROSITE" id="PS51782">
    <property type="entry name" value="LYSM"/>
    <property type="match status" value="1"/>
</dbReference>
<evidence type="ECO:0000256" key="1">
    <source>
        <dbReference type="SAM" id="MobiDB-lite"/>
    </source>
</evidence>
<dbReference type="CDD" id="cd00118">
    <property type="entry name" value="LysM"/>
    <property type="match status" value="1"/>
</dbReference>
<dbReference type="Gene3D" id="3.10.350.10">
    <property type="entry name" value="LysM domain"/>
    <property type="match status" value="1"/>
</dbReference>
<name>A0ABR2RG11_9ROSI</name>
<gene>
    <name evidence="3" type="ORF">V6N11_039956</name>
</gene>
<dbReference type="InterPro" id="IPR018392">
    <property type="entry name" value="LysM"/>
</dbReference>
<keyword evidence="4" id="KW-1185">Reference proteome</keyword>
<dbReference type="EMBL" id="JBBPBN010000022">
    <property type="protein sequence ID" value="KAK9011881.1"/>
    <property type="molecule type" value="Genomic_DNA"/>
</dbReference>